<dbReference type="PROSITE" id="PS00194">
    <property type="entry name" value="THIOREDOXIN_1"/>
    <property type="match status" value="1"/>
</dbReference>
<dbReference type="CDD" id="cd02966">
    <property type="entry name" value="TlpA_like_family"/>
    <property type="match status" value="1"/>
</dbReference>
<keyword evidence="7" id="KW-1185">Reference proteome</keyword>
<dbReference type="GO" id="GO:0030313">
    <property type="term" value="C:cell envelope"/>
    <property type="evidence" value="ECO:0007669"/>
    <property type="project" value="UniProtKB-SubCell"/>
</dbReference>
<evidence type="ECO:0000256" key="1">
    <source>
        <dbReference type="ARBA" id="ARBA00004196"/>
    </source>
</evidence>
<dbReference type="InterPro" id="IPR050553">
    <property type="entry name" value="Thioredoxin_ResA/DsbE_sf"/>
</dbReference>
<feature type="domain" description="Thioredoxin" evidence="5">
    <location>
        <begin position="224"/>
        <end position="362"/>
    </location>
</feature>
<dbReference type="EMBL" id="BQKE01000001">
    <property type="protein sequence ID" value="GJM61710.1"/>
    <property type="molecule type" value="Genomic_DNA"/>
</dbReference>
<protein>
    <submittedName>
        <fullName evidence="6">Thiol:disulfide interchange protein</fullName>
    </submittedName>
</protein>
<evidence type="ECO:0000256" key="4">
    <source>
        <dbReference type="ARBA" id="ARBA00023284"/>
    </source>
</evidence>
<dbReference type="Pfam" id="PF00578">
    <property type="entry name" value="AhpC-TSA"/>
    <property type="match status" value="1"/>
</dbReference>
<organism evidence="6 7">
    <name type="scientific">Persicobacter diffluens</name>
    <dbReference type="NCBI Taxonomy" id="981"/>
    <lineage>
        <taxon>Bacteria</taxon>
        <taxon>Pseudomonadati</taxon>
        <taxon>Bacteroidota</taxon>
        <taxon>Cytophagia</taxon>
        <taxon>Cytophagales</taxon>
        <taxon>Persicobacteraceae</taxon>
        <taxon>Persicobacter</taxon>
    </lineage>
</organism>
<dbReference type="GO" id="GO:0016491">
    <property type="term" value="F:oxidoreductase activity"/>
    <property type="evidence" value="ECO:0007669"/>
    <property type="project" value="InterPro"/>
</dbReference>
<gene>
    <name evidence="6" type="ORF">PEDI_22620</name>
</gene>
<dbReference type="Gene3D" id="3.40.30.10">
    <property type="entry name" value="Glutaredoxin"/>
    <property type="match status" value="1"/>
</dbReference>
<accession>A0AAN4VZJ9</accession>
<evidence type="ECO:0000259" key="5">
    <source>
        <dbReference type="PROSITE" id="PS51352"/>
    </source>
</evidence>
<dbReference type="GO" id="GO:0017004">
    <property type="term" value="P:cytochrome complex assembly"/>
    <property type="evidence" value="ECO:0007669"/>
    <property type="project" value="UniProtKB-KW"/>
</dbReference>
<dbReference type="InterPro" id="IPR000866">
    <property type="entry name" value="AhpC/TSA"/>
</dbReference>
<proteinExistence type="predicted"/>
<keyword evidence="2" id="KW-0201">Cytochrome c-type biogenesis</keyword>
<evidence type="ECO:0000313" key="7">
    <source>
        <dbReference type="Proteomes" id="UP001310022"/>
    </source>
</evidence>
<dbReference type="InterPro" id="IPR013766">
    <property type="entry name" value="Thioredoxin_domain"/>
</dbReference>
<keyword evidence="3" id="KW-1015">Disulfide bond</keyword>
<dbReference type="InterPro" id="IPR017937">
    <property type="entry name" value="Thioredoxin_CS"/>
</dbReference>
<dbReference type="GO" id="GO:0016209">
    <property type="term" value="F:antioxidant activity"/>
    <property type="evidence" value="ECO:0007669"/>
    <property type="project" value="InterPro"/>
</dbReference>
<name>A0AAN4VZJ9_9BACT</name>
<dbReference type="Proteomes" id="UP001310022">
    <property type="component" value="Unassembled WGS sequence"/>
</dbReference>
<comment type="caution">
    <text evidence="6">The sequence shown here is derived from an EMBL/GenBank/DDBJ whole genome shotgun (WGS) entry which is preliminary data.</text>
</comment>
<dbReference type="PANTHER" id="PTHR42852:SF6">
    <property type="entry name" value="THIOL:DISULFIDE INTERCHANGE PROTEIN DSBE"/>
    <property type="match status" value="1"/>
</dbReference>
<sequence length="362" mass="39997">MLIAAGLLSACGSENKEVESGNTIHLRGKIEAENPKGSVVLLQIQPEGNLRDTLKIAADGSFDYSLKDFDPGFYRLMVYDQLPVVLAINQNDLEINVNAEGSTVTGSPEVELQQKINELMSGVSDAVARLQMDYAEAANSGDEDRMKKVDAEYTAMQTSLNDSLKQIIIASPANLTTLQILRDVITYEQDPQFVEDQLTRLQKEMPGLKILDLFEQKLEDIKKLAMGAVAPDISLQDTEGQTVKLSDLRGKVVLLDFWASWCGPCRKESPHLVQTYKDFESKGFELYGVSLDRNAEAWKKALEEDQLPGKQVIGVVNNEAEVAKTYSITAIPTSFLLDKEGKIIAKNLRGDELAEKLAEVLN</sequence>
<evidence type="ECO:0000256" key="3">
    <source>
        <dbReference type="ARBA" id="ARBA00023157"/>
    </source>
</evidence>
<dbReference type="PROSITE" id="PS51352">
    <property type="entry name" value="THIOREDOXIN_2"/>
    <property type="match status" value="1"/>
</dbReference>
<comment type="subcellular location">
    <subcellularLocation>
        <location evidence="1">Cell envelope</location>
    </subcellularLocation>
</comment>
<dbReference type="PANTHER" id="PTHR42852">
    <property type="entry name" value="THIOL:DISULFIDE INTERCHANGE PROTEIN DSBE"/>
    <property type="match status" value="1"/>
</dbReference>
<dbReference type="AlphaFoldDB" id="A0AAN4VZJ9"/>
<keyword evidence="4" id="KW-0676">Redox-active center</keyword>
<evidence type="ECO:0000256" key="2">
    <source>
        <dbReference type="ARBA" id="ARBA00022748"/>
    </source>
</evidence>
<dbReference type="InterPro" id="IPR036249">
    <property type="entry name" value="Thioredoxin-like_sf"/>
</dbReference>
<dbReference type="SUPFAM" id="SSF52833">
    <property type="entry name" value="Thioredoxin-like"/>
    <property type="match status" value="1"/>
</dbReference>
<evidence type="ECO:0000313" key="6">
    <source>
        <dbReference type="EMBL" id="GJM61710.1"/>
    </source>
</evidence>
<reference evidence="6 7" key="1">
    <citation type="submission" date="2021-12" db="EMBL/GenBank/DDBJ databases">
        <title>Genome sequencing of bacteria with rrn-lacking chromosome and rrn-plasmid.</title>
        <authorList>
            <person name="Anda M."/>
            <person name="Iwasaki W."/>
        </authorList>
    </citation>
    <scope>NUCLEOTIDE SEQUENCE [LARGE SCALE GENOMIC DNA]</scope>
    <source>
        <strain evidence="6 7">NBRC 15940</strain>
    </source>
</reference>